<dbReference type="AlphaFoldDB" id="A0A4S9A7U3"/>
<dbReference type="EMBL" id="QZAO01000103">
    <property type="protein sequence ID" value="THW75222.1"/>
    <property type="molecule type" value="Genomic_DNA"/>
</dbReference>
<evidence type="ECO:0000313" key="3">
    <source>
        <dbReference type="Proteomes" id="UP000308802"/>
    </source>
</evidence>
<accession>A0A4S9A7U3</accession>
<gene>
    <name evidence="2" type="ORF">D6D19_04212</name>
</gene>
<sequence length="296" mass="33277">MTVKRDKPTTPIPLRTTESAKVMAPIRRYLRITRYSVLEVRIYLDNPALANSWLLNSRDPVLPRVIEAVRPLVLPKLREENENAKKKGGKKKRGVRDVVVQDDFEVSIFLTETSTSHAMLTKQKTFSSKPKLQSNTSKLTNYFNTSETAIRVEDDGDEVPAILLEEDAEETRMGDIPEVGASTRGKRARDEEDSIFVQSGDEEEEEEEDEPAPRKKKKSKITDVDADAEEDEDKKKLGMKTAYEGFSIYGRILCLIVKRKGVKKPTTGQAAGSQMLENWVSTQADNEGVLEDAEDG</sequence>
<feature type="compositionally biased region" description="Acidic residues" evidence="1">
    <location>
        <begin position="200"/>
        <end position="210"/>
    </location>
</feature>
<comment type="caution">
    <text evidence="2">The sequence shown here is derived from an EMBL/GenBank/DDBJ whole genome shotgun (WGS) entry which is preliminary data.</text>
</comment>
<dbReference type="PANTHER" id="PTHR40635">
    <property type="match status" value="1"/>
</dbReference>
<evidence type="ECO:0000256" key="1">
    <source>
        <dbReference type="SAM" id="MobiDB-lite"/>
    </source>
</evidence>
<proteinExistence type="predicted"/>
<organism evidence="2 3">
    <name type="scientific">Aureobasidium pullulans</name>
    <name type="common">Black yeast</name>
    <name type="synonym">Pullularia pullulans</name>
    <dbReference type="NCBI Taxonomy" id="5580"/>
    <lineage>
        <taxon>Eukaryota</taxon>
        <taxon>Fungi</taxon>
        <taxon>Dikarya</taxon>
        <taxon>Ascomycota</taxon>
        <taxon>Pezizomycotina</taxon>
        <taxon>Dothideomycetes</taxon>
        <taxon>Dothideomycetidae</taxon>
        <taxon>Dothideales</taxon>
        <taxon>Saccotheciaceae</taxon>
        <taxon>Aureobasidium</taxon>
    </lineage>
</organism>
<evidence type="ECO:0000313" key="2">
    <source>
        <dbReference type="EMBL" id="THW75222.1"/>
    </source>
</evidence>
<protein>
    <submittedName>
        <fullName evidence="2">Uncharacterized protein</fullName>
    </submittedName>
</protein>
<name>A0A4S9A7U3_AURPU</name>
<dbReference type="PANTHER" id="PTHR40635:SF1">
    <property type="match status" value="1"/>
</dbReference>
<dbReference type="Proteomes" id="UP000308802">
    <property type="component" value="Unassembled WGS sequence"/>
</dbReference>
<reference evidence="2 3" key="1">
    <citation type="submission" date="2018-10" db="EMBL/GenBank/DDBJ databases">
        <title>Fifty Aureobasidium pullulans genomes reveal a recombining polyextremotolerant generalist.</title>
        <authorList>
            <person name="Gostincar C."/>
            <person name="Turk M."/>
            <person name="Zajc J."/>
            <person name="Gunde-Cimerman N."/>
        </authorList>
    </citation>
    <scope>NUCLEOTIDE SEQUENCE [LARGE SCALE GENOMIC DNA]</scope>
    <source>
        <strain evidence="2 3">EXF-10659</strain>
    </source>
</reference>
<feature type="region of interest" description="Disordered" evidence="1">
    <location>
        <begin position="165"/>
        <end position="237"/>
    </location>
</feature>